<evidence type="ECO:0000313" key="4">
    <source>
        <dbReference type="Proteomes" id="UP000085678"/>
    </source>
</evidence>
<dbReference type="KEGG" id="lak:106181486"/>
<feature type="chain" id="PRO_5010366905" evidence="2">
    <location>
        <begin position="18"/>
        <end position="203"/>
    </location>
</feature>
<feature type="signal peptide" evidence="2">
    <location>
        <begin position="1"/>
        <end position="17"/>
    </location>
</feature>
<proteinExistence type="predicted"/>
<gene>
    <name evidence="5" type="primary">LOC106181486</name>
</gene>
<reference evidence="5" key="1">
    <citation type="submission" date="2025-08" db="UniProtKB">
        <authorList>
            <consortium name="RefSeq"/>
        </authorList>
    </citation>
    <scope>IDENTIFICATION</scope>
    <source>
        <tissue evidence="5">Gonads</tissue>
    </source>
</reference>
<dbReference type="GO" id="GO:0005509">
    <property type="term" value="F:calcium ion binding"/>
    <property type="evidence" value="ECO:0007669"/>
    <property type="project" value="InterPro"/>
</dbReference>
<evidence type="ECO:0000256" key="1">
    <source>
        <dbReference type="ARBA" id="ARBA00022837"/>
    </source>
</evidence>
<dbReference type="SUPFAM" id="SSF47473">
    <property type="entry name" value="EF-hand"/>
    <property type="match status" value="1"/>
</dbReference>
<dbReference type="PROSITE" id="PS50222">
    <property type="entry name" value="EF_HAND_2"/>
    <property type="match status" value="1"/>
</dbReference>
<dbReference type="InterPro" id="IPR011992">
    <property type="entry name" value="EF-hand-dom_pair"/>
</dbReference>
<evidence type="ECO:0000313" key="5">
    <source>
        <dbReference type="RefSeq" id="XP_013421322.1"/>
    </source>
</evidence>
<name>A0A1S3KFQ6_LINAN</name>
<dbReference type="Gene3D" id="1.10.238.10">
    <property type="entry name" value="EF-hand"/>
    <property type="match status" value="1"/>
</dbReference>
<sequence>MGLLWFLLLVALNDVMGTSCGGPQNGQKEGLYKGDKRRHKLARFFKILDADNDGFVDKHDYVSRSVERARVYFGADKINAFNETLSKAWSSFWSVPEDDFLERLDVTDFILSDVALYNSNRYQPMVKLWAKDVFRAADENDDEELNVFEHKAFLQVFNVHQGFNDSFSYDDENHSGSIDKNEFVTAVLDFFCNGYDDSLFFGE</sequence>
<dbReference type="PROSITE" id="PS00018">
    <property type="entry name" value="EF_HAND_1"/>
    <property type="match status" value="2"/>
</dbReference>
<dbReference type="GeneID" id="106181486"/>
<dbReference type="InParanoid" id="A0A1S3KFQ6"/>
<keyword evidence="1" id="KW-0106">Calcium</keyword>
<dbReference type="Proteomes" id="UP000085678">
    <property type="component" value="Unplaced"/>
</dbReference>
<accession>A0A1S3KFQ6</accession>
<dbReference type="InterPro" id="IPR018247">
    <property type="entry name" value="EF_Hand_1_Ca_BS"/>
</dbReference>
<keyword evidence="4" id="KW-1185">Reference proteome</keyword>
<feature type="domain" description="EF-hand" evidence="3">
    <location>
        <begin position="158"/>
        <end position="193"/>
    </location>
</feature>
<protein>
    <submittedName>
        <fullName evidence="5">Sarcoplasmic calcium-binding protein-like</fullName>
    </submittedName>
</protein>
<organism evidence="4 5">
    <name type="scientific">Lingula anatina</name>
    <name type="common">Brachiopod</name>
    <name type="synonym">Lingula unguis</name>
    <dbReference type="NCBI Taxonomy" id="7574"/>
    <lineage>
        <taxon>Eukaryota</taxon>
        <taxon>Metazoa</taxon>
        <taxon>Spiralia</taxon>
        <taxon>Lophotrochozoa</taxon>
        <taxon>Brachiopoda</taxon>
        <taxon>Linguliformea</taxon>
        <taxon>Lingulata</taxon>
        <taxon>Lingulida</taxon>
        <taxon>Linguloidea</taxon>
        <taxon>Lingulidae</taxon>
        <taxon>Lingula</taxon>
    </lineage>
</organism>
<evidence type="ECO:0000256" key="2">
    <source>
        <dbReference type="SAM" id="SignalP"/>
    </source>
</evidence>
<dbReference type="Pfam" id="PF13202">
    <property type="entry name" value="EF-hand_5"/>
    <property type="match status" value="2"/>
</dbReference>
<evidence type="ECO:0000259" key="3">
    <source>
        <dbReference type="PROSITE" id="PS50222"/>
    </source>
</evidence>
<keyword evidence="2" id="KW-0732">Signal</keyword>
<dbReference type="SMART" id="SM00054">
    <property type="entry name" value="EFh"/>
    <property type="match status" value="3"/>
</dbReference>
<dbReference type="InterPro" id="IPR002048">
    <property type="entry name" value="EF_hand_dom"/>
</dbReference>
<dbReference type="AlphaFoldDB" id="A0A1S3KFQ6"/>
<dbReference type="RefSeq" id="XP_013421322.1">
    <property type="nucleotide sequence ID" value="XM_013565868.1"/>
</dbReference>